<keyword evidence="2" id="KW-0812">Transmembrane</keyword>
<dbReference type="InterPro" id="IPR029046">
    <property type="entry name" value="LolA/LolB/LppX"/>
</dbReference>
<feature type="compositionally biased region" description="Basic and acidic residues" evidence="1">
    <location>
        <begin position="182"/>
        <end position="196"/>
    </location>
</feature>
<feature type="compositionally biased region" description="Gly residues" evidence="1">
    <location>
        <begin position="198"/>
        <end position="207"/>
    </location>
</feature>
<evidence type="ECO:0000256" key="2">
    <source>
        <dbReference type="SAM" id="Phobius"/>
    </source>
</evidence>
<reference evidence="3" key="1">
    <citation type="submission" date="2022-03" db="EMBL/GenBank/DDBJ databases">
        <authorList>
            <person name="Santos J.D.N."/>
            <person name="Kallscheuer N."/>
            <person name="Jogler C."/>
            <person name="Lage O.M."/>
        </authorList>
    </citation>
    <scope>NUCLEOTIDE SEQUENCE</scope>
    <source>
        <strain evidence="3">M600PL45_2</strain>
    </source>
</reference>
<feature type="region of interest" description="Disordered" evidence="1">
    <location>
        <begin position="300"/>
        <end position="321"/>
    </location>
</feature>
<accession>A0ABS9T0C1</accession>
<dbReference type="PANTHER" id="PTHR37507:SF2">
    <property type="entry name" value="SPORULATION PROTEIN YDCC"/>
    <property type="match status" value="1"/>
</dbReference>
<feature type="transmembrane region" description="Helical" evidence="2">
    <location>
        <begin position="16"/>
        <end position="37"/>
    </location>
</feature>
<gene>
    <name evidence="3" type="ORF">MMA15_16805</name>
</gene>
<organism evidence="3 4">
    <name type="scientific">Streptomyces marispadix</name>
    <dbReference type="NCBI Taxonomy" id="2922868"/>
    <lineage>
        <taxon>Bacteria</taxon>
        <taxon>Bacillati</taxon>
        <taxon>Actinomycetota</taxon>
        <taxon>Actinomycetes</taxon>
        <taxon>Kitasatosporales</taxon>
        <taxon>Streptomycetaceae</taxon>
        <taxon>Streptomyces</taxon>
    </lineage>
</organism>
<feature type="region of interest" description="Disordered" evidence="1">
    <location>
        <begin position="82"/>
        <end position="119"/>
    </location>
</feature>
<keyword evidence="2" id="KW-1133">Transmembrane helix</keyword>
<evidence type="ECO:0000313" key="4">
    <source>
        <dbReference type="Proteomes" id="UP001166784"/>
    </source>
</evidence>
<feature type="compositionally biased region" description="Gly residues" evidence="1">
    <location>
        <begin position="82"/>
        <end position="99"/>
    </location>
</feature>
<proteinExistence type="predicted"/>
<reference evidence="3" key="2">
    <citation type="journal article" date="2023" name="Int. J. Syst. Evol. Microbiol.">
        <title>Streptomyces marispadix sp. nov., isolated from marine beach sediment of the Northern Coast of Portugal.</title>
        <authorList>
            <person name="dos Santos J.D.N."/>
            <person name="Vitorino I.R."/>
            <person name="Kallscheuer N."/>
            <person name="Srivastava A."/>
            <person name="Krautwurst S."/>
            <person name="Marz M."/>
            <person name="Jogler C."/>
            <person name="Lobo Da Cunha A."/>
            <person name="Catita J."/>
            <person name="Goncalves H."/>
            <person name="Gonzalez I."/>
            <person name="Reyes F."/>
            <person name="Lage O.M."/>
        </authorList>
    </citation>
    <scope>NUCLEOTIDE SEQUENCE</scope>
    <source>
        <strain evidence="3">M600PL45_2</strain>
    </source>
</reference>
<sequence length="473" mass="48174">MAQIQPKTSGRKAVRYGIPAGVAGIAALTIGLVPALAKTGAPDLPKISAEELVAKMAASDTQHMSGTMKIKTDLGLPEIPGMAGGSGGRQGGGLFGGGPHGDDKGGGQGEGKGSGPAPQEKLMELASGEHMLRVAADGPEKQRVSIVEDASEYSFIHNGDEAWMYDSGSDTAFHAKAPEGAAGKHEDHGKRGEHGKGHGGMPGGGIGDVTPQKAAKQALKAADDTTSVTVDGTAQVAGRDAYQLLIKPKGASHSTIDSVRIAVDADNGTPLKFTVAPKGGGEPVVDVAYTKVDFGKPDAGTFDFKPPKGTDVTEAGPHGKAHGKHLRELKKHGMPGMHGMPGARGEFEKSEKFEKSEMFEEFGKSGKGKGFGPSGPGGLNVLGKGWGSVAEIDMGKGAGGLPGAGAQGSGDDAKSPEGQRFLDGFSEKAKGDFGTGRIFHTRLVNALMTDDGKVYVGAVTKEGLIKAADAAAK</sequence>
<keyword evidence="4" id="KW-1185">Reference proteome</keyword>
<dbReference type="RefSeq" id="WP_241060732.1">
    <property type="nucleotide sequence ID" value="NZ_JAKWJU010000002.1"/>
</dbReference>
<comment type="caution">
    <text evidence="3">The sequence shown here is derived from an EMBL/GenBank/DDBJ whole genome shotgun (WGS) entry which is preliminary data.</text>
</comment>
<dbReference type="Proteomes" id="UP001166784">
    <property type="component" value="Unassembled WGS sequence"/>
</dbReference>
<feature type="region of interest" description="Disordered" evidence="1">
    <location>
        <begin position="398"/>
        <end position="420"/>
    </location>
</feature>
<feature type="region of interest" description="Disordered" evidence="1">
    <location>
        <begin position="179"/>
        <end position="213"/>
    </location>
</feature>
<evidence type="ECO:0000313" key="3">
    <source>
        <dbReference type="EMBL" id="MCH6161984.1"/>
    </source>
</evidence>
<dbReference type="PANTHER" id="PTHR37507">
    <property type="entry name" value="SPORULATION PROTEIN YDCC"/>
    <property type="match status" value="1"/>
</dbReference>
<dbReference type="SUPFAM" id="SSF89392">
    <property type="entry name" value="Prokaryotic lipoproteins and lipoprotein localization factors"/>
    <property type="match status" value="1"/>
</dbReference>
<dbReference type="Gene3D" id="2.50.20.10">
    <property type="entry name" value="Lipoprotein localisation LolA/LolB/LppX"/>
    <property type="match status" value="1"/>
</dbReference>
<keyword evidence="2" id="KW-0472">Membrane</keyword>
<name>A0ABS9T0C1_9ACTN</name>
<dbReference type="EMBL" id="JAKWJU010000002">
    <property type="protein sequence ID" value="MCH6161984.1"/>
    <property type="molecule type" value="Genomic_DNA"/>
</dbReference>
<feature type="compositionally biased region" description="Gly residues" evidence="1">
    <location>
        <begin position="398"/>
        <end position="408"/>
    </location>
</feature>
<protein>
    <submittedName>
        <fullName evidence="3">DUF2092 domain-containing protein</fullName>
    </submittedName>
</protein>
<evidence type="ECO:0000256" key="1">
    <source>
        <dbReference type="SAM" id="MobiDB-lite"/>
    </source>
</evidence>
<dbReference type="InterPro" id="IPR052944">
    <property type="entry name" value="Sporulation_related"/>
</dbReference>